<evidence type="ECO:0000313" key="2">
    <source>
        <dbReference type="EMBL" id="TGY55577.1"/>
    </source>
</evidence>
<comment type="caution">
    <text evidence="2">The sequence shown here is derived from an EMBL/GenBank/DDBJ whole genome shotgun (WGS) entry which is preliminary data.</text>
</comment>
<feature type="chain" id="PRO_5020329781" evidence="1">
    <location>
        <begin position="23"/>
        <end position="151"/>
    </location>
</feature>
<dbReference type="Pfam" id="PF14466">
    <property type="entry name" value="PLCC"/>
    <property type="match status" value="1"/>
</dbReference>
<proteinExistence type="predicted"/>
<dbReference type="EMBL" id="SRYM01000046">
    <property type="protein sequence ID" value="TGY55577.1"/>
    <property type="molecule type" value="Genomic_DNA"/>
</dbReference>
<name>A0A4S2EIM2_PARDI</name>
<dbReference type="Proteomes" id="UP000310032">
    <property type="component" value="Unassembled WGS sequence"/>
</dbReference>
<reference evidence="2 3" key="1">
    <citation type="submission" date="2019-04" db="EMBL/GenBank/DDBJ databases">
        <title>Microbes associate with the intestines of laboratory mice.</title>
        <authorList>
            <person name="Navarre W."/>
            <person name="Wong E."/>
            <person name="Huang K."/>
            <person name="Tropini C."/>
            <person name="Ng K."/>
            <person name="Yu B."/>
        </authorList>
    </citation>
    <scope>NUCLEOTIDE SEQUENCE [LARGE SCALE GENOMIC DNA]</scope>
    <source>
        <strain evidence="2 3">NM39_I3</strain>
    </source>
</reference>
<dbReference type="Gene3D" id="2.60.60.50">
    <property type="match status" value="1"/>
</dbReference>
<evidence type="ECO:0000256" key="1">
    <source>
        <dbReference type="SAM" id="SignalP"/>
    </source>
</evidence>
<organism evidence="2 3">
    <name type="scientific">Parabacteroides distasonis</name>
    <dbReference type="NCBI Taxonomy" id="823"/>
    <lineage>
        <taxon>Bacteria</taxon>
        <taxon>Pseudomonadati</taxon>
        <taxon>Bacteroidota</taxon>
        <taxon>Bacteroidia</taxon>
        <taxon>Bacteroidales</taxon>
        <taxon>Tannerellaceae</taxon>
        <taxon>Parabacteroides</taxon>
    </lineage>
</organism>
<dbReference type="AlphaFoldDB" id="A0A4S2EIM2"/>
<sequence>MKRISFLVLLLAAMTAVFYSCSNDEDEPGSGKAAMYQVVIKQSGDYQNFIKSVVIAANGTTLKDDIANKSLSKTVFSDEDLTGSTFSVSTEGKAVQFAVSGGVADRDEESITNPMTWDVTVYRDGKEIDHQVLTFEDGHQPSSKDLNLYYD</sequence>
<evidence type="ECO:0000313" key="3">
    <source>
        <dbReference type="Proteomes" id="UP000310032"/>
    </source>
</evidence>
<dbReference type="InterPro" id="IPR025219">
    <property type="entry name" value="PLCC"/>
</dbReference>
<protein>
    <submittedName>
        <fullName evidence="2">Peptide chain release factor 2</fullName>
    </submittedName>
</protein>
<gene>
    <name evidence="2" type="ORF">E5342_14015</name>
</gene>
<accession>A0A4S2EIM2</accession>
<dbReference type="PROSITE" id="PS51257">
    <property type="entry name" value="PROKAR_LIPOPROTEIN"/>
    <property type="match status" value="1"/>
</dbReference>
<dbReference type="RefSeq" id="WP_135959605.1">
    <property type="nucleotide sequence ID" value="NZ_SRYM01000046.1"/>
</dbReference>
<feature type="signal peptide" evidence="1">
    <location>
        <begin position="1"/>
        <end position="22"/>
    </location>
</feature>
<keyword evidence="1" id="KW-0732">Signal</keyword>